<accession>B9BIW4</accession>
<proteinExistence type="predicted"/>
<gene>
    <name evidence="1" type="ORF">BURMUCGD2_5020</name>
</gene>
<evidence type="ECO:0000313" key="1">
    <source>
        <dbReference type="EMBL" id="EEE09647.1"/>
    </source>
</evidence>
<dbReference type="AlphaFoldDB" id="B9BIW4"/>
<name>B9BIW4_9BURK</name>
<dbReference type="Proteomes" id="UP000004535">
    <property type="component" value="Unassembled WGS sequence"/>
</dbReference>
<sequence length="60" mass="6426">MRTAPLGMCRAAYDMSSRGLVAHLHGVDADAAAGSGARLQDAPARTVHDRWTNLGLQHDR</sequence>
<evidence type="ECO:0000313" key="2">
    <source>
        <dbReference type="Proteomes" id="UP000004535"/>
    </source>
</evidence>
<dbReference type="EMBL" id="ACFC01000001">
    <property type="protein sequence ID" value="EEE09647.1"/>
    <property type="molecule type" value="Genomic_DNA"/>
</dbReference>
<reference evidence="1 2" key="1">
    <citation type="journal article" date="2012" name="J. Bacteriol.">
        <title>Draft Genome Sequence Determination for Cystic Fibrosis and Chronic Granulomatous Disease Burkholderia multivorans Isolates.</title>
        <authorList>
            <person name="Varga J.J."/>
            <person name="Losada L."/>
            <person name="Zelazny A.M."/>
            <person name="Brinkac L."/>
            <person name="Harkins D."/>
            <person name="Radune D."/>
            <person name="Hostetler J."/>
            <person name="Sampaio E.P."/>
            <person name="Ronning C.M."/>
            <person name="Nierman W.C."/>
            <person name="Greenberg D.E."/>
            <person name="Holland S.M."/>
            <person name="Goldberg J.B."/>
        </authorList>
    </citation>
    <scope>NUCLEOTIDE SEQUENCE [LARGE SCALE GENOMIC DNA]</scope>
    <source>
        <strain evidence="1 2">CGD2</strain>
    </source>
</reference>
<organism evidence="1 2">
    <name type="scientific">Burkholderia multivorans CGD2</name>
    <dbReference type="NCBI Taxonomy" id="513052"/>
    <lineage>
        <taxon>Bacteria</taxon>
        <taxon>Pseudomonadati</taxon>
        <taxon>Pseudomonadota</taxon>
        <taxon>Betaproteobacteria</taxon>
        <taxon>Burkholderiales</taxon>
        <taxon>Burkholderiaceae</taxon>
        <taxon>Burkholderia</taxon>
        <taxon>Burkholderia cepacia complex</taxon>
    </lineage>
</organism>
<comment type="caution">
    <text evidence="1">The sequence shown here is derived from an EMBL/GenBank/DDBJ whole genome shotgun (WGS) entry which is preliminary data.</text>
</comment>
<protein>
    <submittedName>
        <fullName evidence="1">Uncharacterized protein</fullName>
    </submittedName>
</protein>